<dbReference type="InterPro" id="IPR020133">
    <property type="entry name" value="DEPP"/>
</dbReference>
<organism evidence="2 3">
    <name type="scientific">Chanos chanos</name>
    <name type="common">Milkfish</name>
    <name type="synonym">Mugil chanos</name>
    <dbReference type="NCBI Taxonomy" id="29144"/>
    <lineage>
        <taxon>Eukaryota</taxon>
        <taxon>Metazoa</taxon>
        <taxon>Chordata</taxon>
        <taxon>Craniata</taxon>
        <taxon>Vertebrata</taxon>
        <taxon>Euteleostomi</taxon>
        <taxon>Actinopterygii</taxon>
        <taxon>Neopterygii</taxon>
        <taxon>Teleostei</taxon>
        <taxon>Ostariophysi</taxon>
        <taxon>Gonorynchiformes</taxon>
        <taxon>Chanidae</taxon>
        <taxon>Chanos</taxon>
    </lineage>
</organism>
<gene>
    <name evidence="3" type="primary">si:ch73-6k14.2</name>
</gene>
<feature type="region of interest" description="Disordered" evidence="1">
    <location>
        <begin position="79"/>
        <end position="104"/>
    </location>
</feature>
<dbReference type="PANTHER" id="PTHR15426">
    <property type="entry name" value="PROTEIN DEPP1"/>
    <property type="match status" value="1"/>
</dbReference>
<evidence type="ECO:0000313" key="3">
    <source>
        <dbReference type="RefSeq" id="XP_030627194.1"/>
    </source>
</evidence>
<protein>
    <submittedName>
        <fullName evidence="3">Protein DEPP</fullName>
    </submittedName>
</protein>
<reference evidence="3" key="1">
    <citation type="submission" date="2025-08" db="UniProtKB">
        <authorList>
            <consortium name="RefSeq"/>
        </authorList>
    </citation>
    <scope>IDENTIFICATION</scope>
</reference>
<dbReference type="Proteomes" id="UP000504632">
    <property type="component" value="Chromosome 4"/>
</dbReference>
<evidence type="ECO:0000256" key="1">
    <source>
        <dbReference type="SAM" id="MobiDB-lite"/>
    </source>
</evidence>
<dbReference type="AlphaFoldDB" id="A0A6J2V4J6"/>
<dbReference type="OrthoDB" id="8916819at2759"/>
<feature type="compositionally biased region" description="Low complexity" evidence="1">
    <location>
        <begin position="85"/>
        <end position="98"/>
    </location>
</feature>
<dbReference type="PANTHER" id="PTHR15426:SF6">
    <property type="entry name" value="PROTEIN DEPP1"/>
    <property type="match status" value="1"/>
</dbReference>
<proteinExistence type="predicted"/>
<dbReference type="GeneID" id="115809609"/>
<dbReference type="GO" id="GO:0010506">
    <property type="term" value="P:regulation of autophagy"/>
    <property type="evidence" value="ECO:0007669"/>
    <property type="project" value="TreeGrafter"/>
</dbReference>
<dbReference type="InParanoid" id="A0A6J2V4J6"/>
<accession>A0A6J2V4J6</accession>
<dbReference type="RefSeq" id="XP_030627194.1">
    <property type="nucleotide sequence ID" value="XM_030771334.1"/>
</dbReference>
<name>A0A6J2V4J6_CHACN</name>
<keyword evidence="2" id="KW-1185">Reference proteome</keyword>
<evidence type="ECO:0000313" key="2">
    <source>
        <dbReference type="Proteomes" id="UP000504632"/>
    </source>
</evidence>
<sequence>MTIQQSLKTVSSMRPRRLLLFVAPLPTITETHEDTPQLGCSTHPSQSLEEYINSIKELAQPCCRPVRVTRTQRPRLLSKALAKHSTSSSSSTPRSSSRLFRPRTASLSSNDATLNFSGQRDYGTKDPVDWLFAQTQMLTRCEDLCNSESVPASLRLI</sequence>
<dbReference type="Pfam" id="PF15343">
    <property type="entry name" value="DEPP"/>
    <property type="match status" value="1"/>
</dbReference>
<dbReference type="GO" id="GO:0005739">
    <property type="term" value="C:mitochondrion"/>
    <property type="evidence" value="ECO:0007669"/>
    <property type="project" value="TreeGrafter"/>
</dbReference>